<dbReference type="CDD" id="cd02007">
    <property type="entry name" value="TPP_DXS"/>
    <property type="match status" value="1"/>
</dbReference>
<comment type="pathway">
    <text evidence="1 10">Metabolic intermediate biosynthesis; 1-deoxy-D-xylulose 5-phosphate biosynthesis; 1-deoxy-D-xylulose 5-phosphate from D-glyceraldehyde 3-phosphate and pyruvate: step 1/1.</text>
</comment>
<dbReference type="EMBL" id="JACHJN010000005">
    <property type="protein sequence ID" value="MBB5957305.1"/>
    <property type="molecule type" value="Genomic_DNA"/>
</dbReference>
<dbReference type="Gene3D" id="3.40.50.920">
    <property type="match status" value="1"/>
</dbReference>
<evidence type="ECO:0000256" key="1">
    <source>
        <dbReference type="ARBA" id="ARBA00004980"/>
    </source>
</evidence>
<comment type="similarity">
    <text evidence="2 10">Belongs to the transketolase family. DXPS subfamily.</text>
</comment>
<dbReference type="InterPro" id="IPR020826">
    <property type="entry name" value="Transketolase_BS"/>
</dbReference>
<evidence type="ECO:0000259" key="11">
    <source>
        <dbReference type="SMART" id="SM00861"/>
    </source>
</evidence>
<dbReference type="SUPFAM" id="SSF52922">
    <property type="entry name" value="TK C-terminal domain-like"/>
    <property type="match status" value="1"/>
</dbReference>
<dbReference type="InterPro" id="IPR049557">
    <property type="entry name" value="Transketolase_CS"/>
</dbReference>
<keyword evidence="6 10" id="KW-0460">Magnesium</keyword>
<dbReference type="GO" id="GO:0000287">
    <property type="term" value="F:magnesium ion binding"/>
    <property type="evidence" value="ECO:0007669"/>
    <property type="project" value="UniProtKB-UniRule"/>
</dbReference>
<evidence type="ECO:0000256" key="6">
    <source>
        <dbReference type="ARBA" id="ARBA00022842"/>
    </source>
</evidence>
<comment type="catalytic activity">
    <reaction evidence="10">
        <text>D-glyceraldehyde 3-phosphate + pyruvate + H(+) = 1-deoxy-D-xylulose 5-phosphate + CO2</text>
        <dbReference type="Rhea" id="RHEA:12605"/>
        <dbReference type="ChEBI" id="CHEBI:15361"/>
        <dbReference type="ChEBI" id="CHEBI:15378"/>
        <dbReference type="ChEBI" id="CHEBI:16526"/>
        <dbReference type="ChEBI" id="CHEBI:57792"/>
        <dbReference type="ChEBI" id="CHEBI:59776"/>
        <dbReference type="EC" id="2.2.1.7"/>
    </reaction>
</comment>
<evidence type="ECO:0000256" key="9">
    <source>
        <dbReference type="ARBA" id="ARBA00023229"/>
    </source>
</evidence>
<protein>
    <recommendedName>
        <fullName evidence="10">1-deoxy-D-xylulose-5-phosphate synthase</fullName>
        <ecNumber evidence="10">2.2.1.7</ecNumber>
    </recommendedName>
    <alternativeName>
        <fullName evidence="10">1-deoxyxylulose-5-phosphate synthase</fullName>
        <shortName evidence="10">DXP synthase</shortName>
        <shortName evidence="10">DXPS</shortName>
    </alternativeName>
</protein>
<dbReference type="GO" id="GO:0016114">
    <property type="term" value="P:terpenoid biosynthetic process"/>
    <property type="evidence" value="ECO:0007669"/>
    <property type="project" value="UniProtKB-UniRule"/>
</dbReference>
<evidence type="ECO:0000256" key="7">
    <source>
        <dbReference type="ARBA" id="ARBA00022977"/>
    </source>
</evidence>
<gene>
    <name evidence="10" type="primary">dxs</name>
    <name evidence="12" type="ORF">FHS29_003898</name>
</gene>
<dbReference type="CDD" id="cd07033">
    <property type="entry name" value="TPP_PYR_DXS_TK_like"/>
    <property type="match status" value="1"/>
</dbReference>
<dbReference type="GO" id="GO:0030976">
    <property type="term" value="F:thiamine pyrophosphate binding"/>
    <property type="evidence" value="ECO:0007669"/>
    <property type="project" value="UniProtKB-UniRule"/>
</dbReference>
<keyword evidence="7 10" id="KW-0784">Thiamine biosynthesis</keyword>
<feature type="binding site" evidence="10">
    <location>
        <position position="182"/>
    </location>
    <ligand>
        <name>Mg(2+)</name>
        <dbReference type="ChEBI" id="CHEBI:18420"/>
    </ligand>
</feature>
<accession>A0A841CMT2</accession>
<reference evidence="12 13" key="1">
    <citation type="submission" date="2020-08" db="EMBL/GenBank/DDBJ databases">
        <title>Genomic Encyclopedia of Type Strains, Phase III (KMG-III): the genomes of soil and plant-associated and newly described type strains.</title>
        <authorList>
            <person name="Whitman W."/>
        </authorList>
    </citation>
    <scope>NUCLEOTIDE SEQUENCE [LARGE SCALE GENOMIC DNA]</scope>
    <source>
        <strain evidence="12 13">CECT 8640</strain>
    </source>
</reference>
<keyword evidence="13" id="KW-1185">Reference proteome</keyword>
<evidence type="ECO:0000256" key="3">
    <source>
        <dbReference type="ARBA" id="ARBA00011738"/>
    </source>
</evidence>
<feature type="binding site" evidence="10">
    <location>
        <position position="153"/>
    </location>
    <ligand>
        <name>Mg(2+)</name>
        <dbReference type="ChEBI" id="CHEBI:18420"/>
    </ligand>
</feature>
<dbReference type="InterPro" id="IPR005475">
    <property type="entry name" value="Transketolase-like_Pyr-bd"/>
</dbReference>
<dbReference type="PROSITE" id="PS00802">
    <property type="entry name" value="TRANSKETOLASE_2"/>
    <property type="match status" value="1"/>
</dbReference>
<dbReference type="Pfam" id="PF02780">
    <property type="entry name" value="Transketolase_C"/>
    <property type="match status" value="1"/>
</dbReference>
<dbReference type="GO" id="GO:0008661">
    <property type="term" value="F:1-deoxy-D-xylulose-5-phosphate synthase activity"/>
    <property type="evidence" value="ECO:0007669"/>
    <property type="project" value="UniProtKB-UniRule"/>
</dbReference>
<evidence type="ECO:0000256" key="8">
    <source>
        <dbReference type="ARBA" id="ARBA00023052"/>
    </source>
</evidence>
<comment type="cofactor">
    <cofactor evidence="10">
        <name>Mg(2+)</name>
        <dbReference type="ChEBI" id="CHEBI:18420"/>
    </cofactor>
    <text evidence="10">Binds 1 Mg(2+) ion per subunit.</text>
</comment>
<dbReference type="Proteomes" id="UP000547510">
    <property type="component" value="Unassembled WGS sequence"/>
</dbReference>
<dbReference type="Pfam" id="PF13292">
    <property type="entry name" value="DXP_synthase_N"/>
    <property type="match status" value="2"/>
</dbReference>
<dbReference type="FunFam" id="3.40.50.970:FF:000010">
    <property type="entry name" value="1-deoxy-D-xylulose-5-phosphate synthase"/>
    <property type="match status" value="1"/>
</dbReference>
<keyword evidence="4 10" id="KW-0808">Transferase</keyword>
<evidence type="ECO:0000256" key="10">
    <source>
        <dbReference type="HAMAP-Rule" id="MF_00315"/>
    </source>
</evidence>
<dbReference type="Pfam" id="PF02779">
    <property type="entry name" value="Transket_pyr"/>
    <property type="match status" value="1"/>
</dbReference>
<dbReference type="Gene3D" id="3.40.50.970">
    <property type="match status" value="2"/>
</dbReference>
<keyword evidence="5 10" id="KW-0479">Metal-binding</keyword>
<evidence type="ECO:0000256" key="4">
    <source>
        <dbReference type="ARBA" id="ARBA00022679"/>
    </source>
</evidence>
<keyword evidence="8 10" id="KW-0786">Thiamine pyrophosphate</keyword>
<evidence type="ECO:0000256" key="5">
    <source>
        <dbReference type="ARBA" id="ARBA00022723"/>
    </source>
</evidence>
<dbReference type="EC" id="2.2.1.7" evidence="10"/>
<feature type="binding site" evidence="10">
    <location>
        <position position="331"/>
    </location>
    <ligand>
        <name>thiamine diphosphate</name>
        <dbReference type="ChEBI" id="CHEBI:58937"/>
    </ligand>
</feature>
<feature type="binding site" evidence="10">
    <location>
        <position position="80"/>
    </location>
    <ligand>
        <name>thiamine diphosphate</name>
        <dbReference type="ChEBI" id="CHEBI:58937"/>
    </ligand>
</feature>
<dbReference type="NCBIfam" id="NF003933">
    <property type="entry name" value="PRK05444.2-2"/>
    <property type="match status" value="1"/>
</dbReference>
<comment type="subunit">
    <text evidence="3 10">Homodimer.</text>
</comment>
<dbReference type="SUPFAM" id="SSF52518">
    <property type="entry name" value="Thiamin diphosphate-binding fold (THDP-binding)"/>
    <property type="match status" value="2"/>
</dbReference>
<evidence type="ECO:0000313" key="13">
    <source>
        <dbReference type="Proteomes" id="UP000547510"/>
    </source>
</evidence>
<dbReference type="HAMAP" id="MF_00315">
    <property type="entry name" value="DXP_synth"/>
    <property type="match status" value="1"/>
</dbReference>
<evidence type="ECO:0000256" key="2">
    <source>
        <dbReference type="ARBA" id="ARBA00011081"/>
    </source>
</evidence>
<feature type="domain" description="Transketolase-like pyrimidine-binding" evidence="11">
    <location>
        <begin position="280"/>
        <end position="444"/>
    </location>
</feature>
<comment type="function">
    <text evidence="10">Catalyzes the acyloin condensation reaction between C atoms 2 and 3 of pyruvate and glyceraldehyde 3-phosphate to yield 1-deoxy-D-xylulose-5-phosphate (DXP).</text>
</comment>
<dbReference type="FunFam" id="3.40.50.970:FF:000005">
    <property type="entry name" value="1-deoxy-D-xylulose-5-phosphate synthase"/>
    <property type="match status" value="1"/>
</dbReference>
<dbReference type="GO" id="GO:0009228">
    <property type="term" value="P:thiamine biosynthetic process"/>
    <property type="evidence" value="ECO:0007669"/>
    <property type="project" value="UniProtKB-UniRule"/>
</dbReference>
<keyword evidence="9 10" id="KW-0414">Isoprene biosynthesis</keyword>
<dbReference type="AlphaFoldDB" id="A0A841CMT2"/>
<feature type="binding site" evidence="10">
    <location>
        <begin position="121"/>
        <end position="123"/>
    </location>
    <ligand>
        <name>thiamine diphosphate</name>
        <dbReference type="ChEBI" id="CHEBI:58937"/>
    </ligand>
</feature>
<dbReference type="PROSITE" id="PS00801">
    <property type="entry name" value="TRANSKETOLASE_1"/>
    <property type="match status" value="1"/>
</dbReference>
<dbReference type="UniPathway" id="UPA00064">
    <property type="reaction ID" value="UER00091"/>
</dbReference>
<feature type="binding site" evidence="10">
    <location>
        <begin position="154"/>
        <end position="155"/>
    </location>
    <ligand>
        <name>thiamine diphosphate</name>
        <dbReference type="ChEBI" id="CHEBI:58937"/>
    </ligand>
</feature>
<dbReference type="InterPro" id="IPR009014">
    <property type="entry name" value="Transketo_C/PFOR_II"/>
</dbReference>
<dbReference type="RefSeq" id="WP_184692202.1">
    <property type="nucleotide sequence ID" value="NZ_JACHJN010000005.1"/>
</dbReference>
<dbReference type="PANTHER" id="PTHR43322:SF5">
    <property type="entry name" value="1-DEOXY-D-XYLULOSE-5-PHOSPHATE SYNTHASE, CHLOROPLASTIC"/>
    <property type="match status" value="1"/>
</dbReference>
<dbReference type="InterPro" id="IPR005477">
    <property type="entry name" value="Dxylulose-5-P_synthase"/>
</dbReference>
<proteinExistence type="inferred from homology"/>
<dbReference type="GO" id="GO:0019288">
    <property type="term" value="P:isopentenyl diphosphate biosynthetic process, methylerythritol 4-phosphate pathway"/>
    <property type="evidence" value="ECO:0007669"/>
    <property type="project" value="TreeGrafter"/>
</dbReference>
<dbReference type="InterPro" id="IPR033248">
    <property type="entry name" value="Transketolase_C"/>
</dbReference>
<comment type="cofactor">
    <cofactor evidence="10">
        <name>thiamine diphosphate</name>
        <dbReference type="ChEBI" id="CHEBI:58937"/>
    </cofactor>
    <text evidence="10">Binds 1 thiamine pyrophosphate per subunit.</text>
</comment>
<sequence>MEDQFAARLREGDGINPADVKALSHRELCRFADAVRAFLVENVVVSGGHLGSNLGVVELTLALHRTFSSPADRIIWDTGHQAYVHKVVTGRSPDFRRLRVAGGMSGYPSRKESDHDLVENSHASTALSYADGFAKANALRHNEDSHVIAVIGDGSLTGGMAWEALNNIGDAQRKVIVVLNDNGRSYSPTVGVVSHRLHDDDGGSGLFEQLGLRCVGPVDGHDLVALEEAFELAKQAGGPVLVHCRTTKGLGYRPAETDEVDHLHAVPPRRAEPATAPSRGTWTQAFEEELLDIAEERPDIVAVTAAMLHPVGLGRFAERYPDRVFDVGLAEQHAVTSSAAMAMAGLRPVVPIYSTFLNRAFDQLLLDCGLHECPVTFVLDRSGITGEDGPSHHGMWDLSLLRIVPNMQISAPRDGATLRRALRRCLETAGGPTAIRFPKGELPEDLAASACDGLDVLHGEAHPTTPRDVLILAVGAMATECLAAAMELEAGGITVTVVDPRWVHPLPPAVADIAAQHRVALSVEDNTRTGGVGTAFLQLLSDLRVRTPVRTLAVEAAFQPHGNRRKLLADLGLTGAAIADAAHASLCGHLGEQPFSTGR</sequence>
<organism evidence="12 13">
    <name type="scientific">Saccharothrix tamanrassetensis</name>
    <dbReference type="NCBI Taxonomy" id="1051531"/>
    <lineage>
        <taxon>Bacteria</taxon>
        <taxon>Bacillati</taxon>
        <taxon>Actinomycetota</taxon>
        <taxon>Actinomycetes</taxon>
        <taxon>Pseudonocardiales</taxon>
        <taxon>Pseudonocardiaceae</taxon>
        <taxon>Saccharothrix</taxon>
    </lineage>
</organism>
<comment type="caution">
    <text evidence="12">The sequence shown here is derived from an EMBL/GenBank/DDBJ whole genome shotgun (WGS) entry which is preliminary data.</text>
</comment>
<dbReference type="PANTHER" id="PTHR43322">
    <property type="entry name" value="1-D-DEOXYXYLULOSE 5-PHOSPHATE SYNTHASE-RELATED"/>
    <property type="match status" value="1"/>
</dbReference>
<dbReference type="GO" id="GO:0005829">
    <property type="term" value="C:cytosol"/>
    <property type="evidence" value="ECO:0007669"/>
    <property type="project" value="TreeGrafter"/>
</dbReference>
<dbReference type="InterPro" id="IPR029061">
    <property type="entry name" value="THDP-binding"/>
</dbReference>
<feature type="binding site" evidence="10">
    <location>
        <position position="252"/>
    </location>
    <ligand>
        <name>thiamine diphosphate</name>
        <dbReference type="ChEBI" id="CHEBI:58937"/>
    </ligand>
</feature>
<dbReference type="SMART" id="SM00861">
    <property type="entry name" value="Transket_pyr"/>
    <property type="match status" value="1"/>
</dbReference>
<name>A0A841CMT2_9PSEU</name>
<feature type="binding site" evidence="10">
    <location>
        <position position="182"/>
    </location>
    <ligand>
        <name>thiamine diphosphate</name>
        <dbReference type="ChEBI" id="CHEBI:58937"/>
    </ligand>
</feature>
<evidence type="ECO:0000313" key="12">
    <source>
        <dbReference type="EMBL" id="MBB5957305.1"/>
    </source>
</evidence>